<dbReference type="Gene3D" id="3.90.1200.10">
    <property type="match status" value="1"/>
</dbReference>
<reference evidence="3" key="1">
    <citation type="journal article" date="2019" name="Int. J. Syst. Evol. Microbiol.">
        <title>The Global Catalogue of Microorganisms (GCM) 10K type strain sequencing project: providing services to taxonomists for standard genome sequencing and annotation.</title>
        <authorList>
            <consortium name="The Broad Institute Genomics Platform"/>
            <consortium name="The Broad Institute Genome Sequencing Center for Infectious Disease"/>
            <person name="Wu L."/>
            <person name="Ma J."/>
        </authorList>
    </citation>
    <scope>NUCLEOTIDE SEQUENCE [LARGE SCALE GENOMIC DNA]</scope>
    <source>
        <strain evidence="3">JCM 11896</strain>
    </source>
</reference>
<dbReference type="Proteomes" id="UP001501414">
    <property type="component" value="Unassembled WGS sequence"/>
</dbReference>
<evidence type="ECO:0000313" key="3">
    <source>
        <dbReference type="Proteomes" id="UP001501414"/>
    </source>
</evidence>
<gene>
    <name evidence="2" type="ORF">GCM10009613_51070</name>
</gene>
<dbReference type="InterPro" id="IPR011009">
    <property type="entry name" value="Kinase-like_dom_sf"/>
</dbReference>
<comment type="caution">
    <text evidence="2">The sequence shown here is derived from an EMBL/GenBank/DDBJ whole genome shotgun (WGS) entry which is preliminary data.</text>
</comment>
<dbReference type="InterPro" id="IPR002575">
    <property type="entry name" value="Aminoglycoside_PTrfase"/>
</dbReference>
<sequence length="196" mass="21640">MLSFVPGVTVHPDNHDLLDSLGALRTVGRMIREFHDATAGFVPPPDARWQVVIPDVGADLVVHHDLAAWNLVADPAAGWGLIDWDTAAPGTRLWDLAYAVHSLVPLSAAPEWTRPDTDRRLRVLVDAYGLDESDRHALVQLLPRRTRAMADLLADGAATGREPWASLWATGHGDVWARNTTYIERHSLRWLAALTD</sequence>
<accession>A0ABP4ISD9</accession>
<name>A0ABP4ISD9_9PSEU</name>
<organism evidence="2 3">
    <name type="scientific">Pseudonocardia kongjuensis</name>
    <dbReference type="NCBI Taxonomy" id="102227"/>
    <lineage>
        <taxon>Bacteria</taxon>
        <taxon>Bacillati</taxon>
        <taxon>Actinomycetota</taxon>
        <taxon>Actinomycetes</taxon>
        <taxon>Pseudonocardiales</taxon>
        <taxon>Pseudonocardiaceae</taxon>
        <taxon>Pseudonocardia</taxon>
    </lineage>
</organism>
<keyword evidence="3" id="KW-1185">Reference proteome</keyword>
<dbReference type="EMBL" id="BAAAJK010000036">
    <property type="protein sequence ID" value="GAA1397846.1"/>
    <property type="molecule type" value="Genomic_DNA"/>
</dbReference>
<feature type="domain" description="Aminoglycoside phosphotransferase" evidence="1">
    <location>
        <begin position="57"/>
        <end position="135"/>
    </location>
</feature>
<evidence type="ECO:0000259" key="1">
    <source>
        <dbReference type="Pfam" id="PF01636"/>
    </source>
</evidence>
<evidence type="ECO:0000313" key="2">
    <source>
        <dbReference type="EMBL" id="GAA1397846.1"/>
    </source>
</evidence>
<dbReference type="SUPFAM" id="SSF56112">
    <property type="entry name" value="Protein kinase-like (PK-like)"/>
    <property type="match status" value="1"/>
</dbReference>
<dbReference type="Pfam" id="PF01636">
    <property type="entry name" value="APH"/>
    <property type="match status" value="1"/>
</dbReference>
<protein>
    <recommendedName>
        <fullName evidence="1">Aminoglycoside phosphotransferase domain-containing protein</fullName>
    </recommendedName>
</protein>
<proteinExistence type="predicted"/>